<evidence type="ECO:0000313" key="4">
    <source>
        <dbReference type="EMBL" id="QPC45215.1"/>
    </source>
</evidence>
<dbReference type="GO" id="GO:0033389">
    <property type="term" value="P:putrescine biosynthetic process from arginine, via agmatine"/>
    <property type="evidence" value="ECO:0007669"/>
    <property type="project" value="TreeGrafter"/>
</dbReference>
<dbReference type="PROSITE" id="PS51409">
    <property type="entry name" value="ARGINASE_2"/>
    <property type="match status" value="1"/>
</dbReference>
<protein>
    <submittedName>
        <fullName evidence="4">Arginase family protein</fullName>
    </submittedName>
</protein>
<gene>
    <name evidence="4" type="ORF">HW532_06780</name>
</gene>
<dbReference type="GO" id="GO:0046872">
    <property type="term" value="F:metal ion binding"/>
    <property type="evidence" value="ECO:0007669"/>
    <property type="project" value="UniProtKB-KW"/>
</dbReference>
<proteinExistence type="inferred from homology"/>
<dbReference type="CDD" id="cd11589">
    <property type="entry name" value="Agmatinase_like_1"/>
    <property type="match status" value="1"/>
</dbReference>
<organism evidence="4 5">
    <name type="scientific">Kaustia mangrovi</name>
    <dbReference type="NCBI Taxonomy" id="2593653"/>
    <lineage>
        <taxon>Bacteria</taxon>
        <taxon>Pseudomonadati</taxon>
        <taxon>Pseudomonadota</taxon>
        <taxon>Alphaproteobacteria</taxon>
        <taxon>Hyphomicrobiales</taxon>
        <taxon>Parvibaculaceae</taxon>
        <taxon>Kaustia</taxon>
    </lineage>
</organism>
<evidence type="ECO:0000256" key="2">
    <source>
        <dbReference type="ARBA" id="ARBA00022801"/>
    </source>
</evidence>
<comment type="similarity">
    <text evidence="3">Belongs to the arginase family.</text>
</comment>
<dbReference type="KEGG" id="kmn:HW532_06780"/>
<dbReference type="AlphaFoldDB" id="A0A7S8C867"/>
<evidence type="ECO:0000256" key="1">
    <source>
        <dbReference type="ARBA" id="ARBA00022723"/>
    </source>
</evidence>
<dbReference type="InterPro" id="IPR006035">
    <property type="entry name" value="Ureohydrolase"/>
</dbReference>
<dbReference type="PANTHER" id="PTHR11358:SF26">
    <property type="entry name" value="GUANIDINO ACID HYDROLASE, MITOCHONDRIAL"/>
    <property type="match status" value="1"/>
</dbReference>
<accession>A0A7S8C867</accession>
<sequence>MFGGRNVDTFLGLPRCDDLARLQPGAAILGAPCATPYASVGPYCADAPRTIRQTSARYAGALQHMDFDLGGPILASGAIPAVDCGDLPFDAADAAGNRARIRDAVGAMLEADAVPVIVGGDDSIPIPLFEAFAGRGPFTVVQVDAHIDWRDEVDGERYGLSSTMRRASEMGHVERIVQIGARGLGSARPADYRDALDWGVTFVTARELYETGVEAALAHVPEGAPVLLAFDCDALDPTTMPAVIGPAPGGLTYWQAVDIVQGVARRSRIAAFDLVEFMPARDIHGLGALTASRLLVNAIGAIVRQD</sequence>
<keyword evidence="5" id="KW-1185">Reference proteome</keyword>
<dbReference type="PIRSF" id="PIRSF036979">
    <property type="entry name" value="Arginase"/>
    <property type="match status" value="1"/>
</dbReference>
<evidence type="ECO:0000256" key="3">
    <source>
        <dbReference type="PROSITE-ProRule" id="PRU00742"/>
    </source>
</evidence>
<dbReference type="GO" id="GO:0008783">
    <property type="term" value="F:agmatinase activity"/>
    <property type="evidence" value="ECO:0007669"/>
    <property type="project" value="TreeGrafter"/>
</dbReference>
<dbReference type="SUPFAM" id="SSF52768">
    <property type="entry name" value="Arginase/deacetylase"/>
    <property type="match status" value="1"/>
</dbReference>
<name>A0A7S8C867_9HYPH</name>
<dbReference type="Pfam" id="PF00491">
    <property type="entry name" value="Arginase"/>
    <property type="match status" value="1"/>
</dbReference>
<dbReference type="Gene3D" id="3.40.800.10">
    <property type="entry name" value="Ureohydrolase domain"/>
    <property type="match status" value="1"/>
</dbReference>
<reference evidence="4 5" key="1">
    <citation type="submission" date="2020-06" db="EMBL/GenBank/DDBJ databases">
        <title>Genome sequence of 2 isolates from Red Sea Mangroves.</title>
        <authorList>
            <person name="Sefrji F."/>
            <person name="Michoud G."/>
            <person name="Merlino G."/>
            <person name="Daffonchio D."/>
        </authorList>
    </citation>
    <scope>NUCLEOTIDE SEQUENCE [LARGE SCALE GENOMIC DNA]</scope>
    <source>
        <strain evidence="4 5">R1DC25</strain>
    </source>
</reference>
<keyword evidence="2" id="KW-0378">Hydrolase</keyword>
<evidence type="ECO:0000313" key="5">
    <source>
        <dbReference type="Proteomes" id="UP000593594"/>
    </source>
</evidence>
<dbReference type="PANTHER" id="PTHR11358">
    <property type="entry name" value="ARGINASE/AGMATINASE"/>
    <property type="match status" value="1"/>
</dbReference>
<dbReference type="InterPro" id="IPR023696">
    <property type="entry name" value="Ureohydrolase_dom_sf"/>
</dbReference>
<dbReference type="Proteomes" id="UP000593594">
    <property type="component" value="Chromosome"/>
</dbReference>
<dbReference type="EMBL" id="CP058214">
    <property type="protein sequence ID" value="QPC45215.1"/>
    <property type="molecule type" value="Genomic_DNA"/>
</dbReference>
<keyword evidence="1" id="KW-0479">Metal-binding</keyword>